<keyword evidence="3" id="KW-1185">Reference proteome</keyword>
<keyword evidence="1" id="KW-0812">Transmembrane</keyword>
<name>A0A9W7HJ25_HIBTR</name>
<evidence type="ECO:0000256" key="1">
    <source>
        <dbReference type="SAM" id="Phobius"/>
    </source>
</evidence>
<sequence length="256" mass="29391">MASFDFDNVKAEKEDALWRYNMERKLRIGLRFFGFLLVLFLLSWPFFPALILDAVEAAGDFRRRFVSAFNKPLFTFVVVNIIIVAVYVLSSPRKTQRQNTGSDIYDEYVSFRRSTPAAASNSPVMVENAVAVSQVKLQRKSVDTESKISVPTVKQQQPTKIRTVAKTKPEVSPKQYLRTRSMFSGHRLERPGDREFRRSETTVKSRELAVSVVEPPCKSMEEMSSEEFRSIIDSFIAERKKSLMQENTAQEKIAKK</sequence>
<dbReference type="EMBL" id="BSYR01000016">
    <property type="protein sequence ID" value="GMI78539.1"/>
    <property type="molecule type" value="Genomic_DNA"/>
</dbReference>
<feature type="transmembrane region" description="Helical" evidence="1">
    <location>
        <begin position="72"/>
        <end position="89"/>
    </location>
</feature>
<dbReference type="PANTHER" id="PTHR33640">
    <property type="entry name" value="TRANSMEMBRANE PROTEIN"/>
    <property type="match status" value="1"/>
</dbReference>
<dbReference type="Proteomes" id="UP001165190">
    <property type="component" value="Unassembled WGS sequence"/>
</dbReference>
<dbReference type="PANTHER" id="PTHR33640:SF34">
    <property type="entry name" value="PROTEIN, PUTATIVE-RELATED"/>
    <property type="match status" value="1"/>
</dbReference>
<dbReference type="AlphaFoldDB" id="A0A9W7HJ25"/>
<keyword evidence="1" id="KW-1133">Transmembrane helix</keyword>
<accession>A0A9W7HJ25</accession>
<comment type="caution">
    <text evidence="2">The sequence shown here is derived from an EMBL/GenBank/DDBJ whole genome shotgun (WGS) entry which is preliminary data.</text>
</comment>
<feature type="transmembrane region" description="Helical" evidence="1">
    <location>
        <begin position="28"/>
        <end position="52"/>
    </location>
</feature>
<gene>
    <name evidence="2" type="ORF">HRI_001523200</name>
</gene>
<evidence type="ECO:0000313" key="3">
    <source>
        <dbReference type="Proteomes" id="UP001165190"/>
    </source>
</evidence>
<evidence type="ECO:0000313" key="2">
    <source>
        <dbReference type="EMBL" id="GMI78539.1"/>
    </source>
</evidence>
<organism evidence="2 3">
    <name type="scientific">Hibiscus trionum</name>
    <name type="common">Flower of an hour</name>
    <dbReference type="NCBI Taxonomy" id="183268"/>
    <lineage>
        <taxon>Eukaryota</taxon>
        <taxon>Viridiplantae</taxon>
        <taxon>Streptophyta</taxon>
        <taxon>Embryophyta</taxon>
        <taxon>Tracheophyta</taxon>
        <taxon>Spermatophyta</taxon>
        <taxon>Magnoliopsida</taxon>
        <taxon>eudicotyledons</taxon>
        <taxon>Gunneridae</taxon>
        <taxon>Pentapetalae</taxon>
        <taxon>rosids</taxon>
        <taxon>malvids</taxon>
        <taxon>Malvales</taxon>
        <taxon>Malvaceae</taxon>
        <taxon>Malvoideae</taxon>
        <taxon>Hibiscus</taxon>
    </lineage>
</organism>
<evidence type="ECO:0008006" key="4">
    <source>
        <dbReference type="Google" id="ProtNLM"/>
    </source>
</evidence>
<protein>
    <recommendedName>
        <fullName evidence="4">CYP722 protein</fullName>
    </recommendedName>
</protein>
<proteinExistence type="predicted"/>
<keyword evidence="1" id="KW-0472">Membrane</keyword>
<dbReference type="OrthoDB" id="1082160at2759"/>
<reference evidence="2" key="1">
    <citation type="submission" date="2023-05" db="EMBL/GenBank/DDBJ databases">
        <title>Genome and transcriptome analyses reveal genes involved in the formation of fine ridges on petal epidermal cells in Hibiscus trionum.</title>
        <authorList>
            <person name="Koshimizu S."/>
            <person name="Masuda S."/>
            <person name="Ishii T."/>
            <person name="Shirasu K."/>
            <person name="Hoshino A."/>
            <person name="Arita M."/>
        </authorList>
    </citation>
    <scope>NUCLEOTIDE SEQUENCE</scope>
    <source>
        <strain evidence="2">Hamamatsu line</strain>
    </source>
</reference>